<keyword evidence="1" id="KW-1133">Transmembrane helix</keyword>
<dbReference type="Pfam" id="PF00092">
    <property type="entry name" value="VWA"/>
    <property type="match status" value="1"/>
</dbReference>
<sequence length="391" mass="41592">MQINTYLKTSCCFTNHIGSTFFVATASRRRGTTMVTVLVMLPVLFILAAMAINLSHIQAVNTKTQMVTDAATRAAGSVYASTEDKTAAIAEAQSIAGANSIEGITLSLAPTDFQFGVSTRSAPNQPYTFTPATVGNSVRLSTNSFAAGAGPALKPAFGVYGQDSDIRPVCKATHTQMALDVAIVVDRSGSMNFAADEDSEAGLPPATAPAGWWYSGPVPPNSRWLNLVVAVKGFCDELADTVKIEKAALCSYHADTATNVMLTRSYQSIRNELDYMSQNFDGSSTNVGDGILEGIAAVEDTLRNRKWATKVIVLMSDGRHNTGTDPLTAVDQAVAKSIPIYTVSFSDEADILLMQDIADLTGGTHYHASNASELNAAFREIARNLPSLLTQ</sequence>
<feature type="transmembrane region" description="Helical" evidence="1">
    <location>
        <begin position="35"/>
        <end position="54"/>
    </location>
</feature>
<dbReference type="RefSeq" id="WP_084422500.1">
    <property type="nucleotide sequence ID" value="NZ_LWSK01000024.1"/>
</dbReference>
<reference evidence="3 4" key="1">
    <citation type="submission" date="2019-08" db="EMBL/GenBank/DDBJ databases">
        <title>Deep-cultivation of Planctomycetes and their phenomic and genomic characterization uncovers novel biology.</title>
        <authorList>
            <person name="Wiegand S."/>
            <person name="Jogler M."/>
            <person name="Boedeker C."/>
            <person name="Pinto D."/>
            <person name="Vollmers J."/>
            <person name="Rivas-Marin E."/>
            <person name="Kohn T."/>
            <person name="Peeters S.H."/>
            <person name="Heuer A."/>
            <person name="Rast P."/>
            <person name="Oberbeckmann S."/>
            <person name="Bunk B."/>
            <person name="Jeske O."/>
            <person name="Meyerdierks A."/>
            <person name="Storesund J.E."/>
            <person name="Kallscheuer N."/>
            <person name="Luecker S."/>
            <person name="Lage O.M."/>
            <person name="Pohl T."/>
            <person name="Merkel B.J."/>
            <person name="Hornburger P."/>
            <person name="Mueller R.-W."/>
            <person name="Bruemmer F."/>
            <person name="Labrenz M."/>
            <person name="Spormann A.M."/>
            <person name="Op Den Camp H."/>
            <person name="Overmann J."/>
            <person name="Amann R."/>
            <person name="Jetten M.S.M."/>
            <person name="Mascher T."/>
            <person name="Medema M.H."/>
            <person name="Devos D.P."/>
            <person name="Kaster A.-K."/>
            <person name="Ovreas L."/>
            <person name="Rohde M."/>
            <person name="Galperin M.Y."/>
            <person name="Jogler C."/>
        </authorList>
    </citation>
    <scope>NUCLEOTIDE SEQUENCE [LARGE SCALE GENOMIC DNA]</scope>
    <source>
        <strain evidence="3 4">LF1</strain>
    </source>
</reference>
<dbReference type="InterPro" id="IPR002035">
    <property type="entry name" value="VWF_A"/>
</dbReference>
<dbReference type="PANTHER" id="PTHR10579:SF43">
    <property type="entry name" value="ZINC FINGER (C3HC4-TYPE RING FINGER) FAMILY PROTEIN"/>
    <property type="match status" value="1"/>
</dbReference>
<dbReference type="InterPro" id="IPR051266">
    <property type="entry name" value="CLCR"/>
</dbReference>
<dbReference type="EMBL" id="VRLW01000001">
    <property type="protein sequence ID" value="KAA1258820.1"/>
    <property type="molecule type" value="Genomic_DNA"/>
</dbReference>
<dbReference type="SUPFAM" id="SSF53300">
    <property type="entry name" value="vWA-like"/>
    <property type="match status" value="1"/>
</dbReference>
<proteinExistence type="predicted"/>
<evidence type="ECO:0000259" key="2">
    <source>
        <dbReference type="PROSITE" id="PS50234"/>
    </source>
</evidence>
<dbReference type="PANTHER" id="PTHR10579">
    <property type="entry name" value="CALCIUM-ACTIVATED CHLORIDE CHANNEL REGULATOR"/>
    <property type="match status" value="1"/>
</dbReference>
<feature type="domain" description="VWFA" evidence="2">
    <location>
        <begin position="180"/>
        <end position="385"/>
    </location>
</feature>
<dbReference type="Gene3D" id="3.40.50.410">
    <property type="entry name" value="von Willebrand factor, type A domain"/>
    <property type="match status" value="1"/>
</dbReference>
<evidence type="ECO:0000313" key="3">
    <source>
        <dbReference type="EMBL" id="KAA1258820.1"/>
    </source>
</evidence>
<evidence type="ECO:0000256" key="1">
    <source>
        <dbReference type="SAM" id="Phobius"/>
    </source>
</evidence>
<accession>A0A5B1CGW6</accession>
<dbReference type="SMART" id="SM00327">
    <property type="entry name" value="VWA"/>
    <property type="match status" value="1"/>
</dbReference>
<protein>
    <submittedName>
        <fullName evidence="3">von Willebrand factor type A domain protein</fullName>
    </submittedName>
</protein>
<dbReference type="AlphaFoldDB" id="A0A5B1CGW6"/>
<name>A0A5B1CGW6_9BACT</name>
<dbReference type="Pfam" id="PF13400">
    <property type="entry name" value="Tad"/>
    <property type="match status" value="1"/>
</dbReference>
<keyword evidence="1" id="KW-0472">Membrane</keyword>
<dbReference type="OrthoDB" id="242905at2"/>
<dbReference type="InterPro" id="IPR036465">
    <property type="entry name" value="vWFA_dom_sf"/>
</dbReference>
<gene>
    <name evidence="3" type="ORF">LF1_13440</name>
</gene>
<comment type="caution">
    <text evidence="3">The sequence shown here is derived from an EMBL/GenBank/DDBJ whole genome shotgun (WGS) entry which is preliminary data.</text>
</comment>
<keyword evidence="4" id="KW-1185">Reference proteome</keyword>
<dbReference type="Proteomes" id="UP000322699">
    <property type="component" value="Unassembled WGS sequence"/>
</dbReference>
<organism evidence="3 4">
    <name type="scientific">Rubripirellula obstinata</name>
    <dbReference type="NCBI Taxonomy" id="406547"/>
    <lineage>
        <taxon>Bacteria</taxon>
        <taxon>Pseudomonadati</taxon>
        <taxon>Planctomycetota</taxon>
        <taxon>Planctomycetia</taxon>
        <taxon>Pirellulales</taxon>
        <taxon>Pirellulaceae</taxon>
        <taxon>Rubripirellula</taxon>
    </lineage>
</organism>
<keyword evidence="1" id="KW-0812">Transmembrane</keyword>
<dbReference type="InterPro" id="IPR028087">
    <property type="entry name" value="Tad_N"/>
</dbReference>
<dbReference type="PROSITE" id="PS50234">
    <property type="entry name" value="VWFA"/>
    <property type="match status" value="1"/>
</dbReference>
<evidence type="ECO:0000313" key="4">
    <source>
        <dbReference type="Proteomes" id="UP000322699"/>
    </source>
</evidence>